<comment type="caution">
    <text evidence="1">The sequence shown here is derived from an EMBL/GenBank/DDBJ whole genome shotgun (WGS) entry which is preliminary data.</text>
</comment>
<gene>
    <name evidence="1" type="ORF">BSU04_06980</name>
</gene>
<evidence type="ECO:0000313" key="1">
    <source>
        <dbReference type="EMBL" id="OXC79418.1"/>
    </source>
</evidence>
<dbReference type="Proteomes" id="UP000214720">
    <property type="component" value="Unassembled WGS sequence"/>
</dbReference>
<evidence type="ECO:0000313" key="2">
    <source>
        <dbReference type="Proteomes" id="UP000214720"/>
    </source>
</evidence>
<protein>
    <submittedName>
        <fullName evidence="1">Uncharacterized protein</fullName>
    </submittedName>
</protein>
<name>A0A226X994_CABSO</name>
<organism evidence="1 2">
    <name type="scientific">Caballeronia sordidicola</name>
    <name type="common">Burkholderia sordidicola</name>
    <dbReference type="NCBI Taxonomy" id="196367"/>
    <lineage>
        <taxon>Bacteria</taxon>
        <taxon>Pseudomonadati</taxon>
        <taxon>Pseudomonadota</taxon>
        <taxon>Betaproteobacteria</taxon>
        <taxon>Burkholderiales</taxon>
        <taxon>Burkholderiaceae</taxon>
        <taxon>Caballeronia</taxon>
    </lineage>
</organism>
<accession>A0A226X994</accession>
<dbReference type="EMBL" id="MTHB01000041">
    <property type="protein sequence ID" value="OXC79418.1"/>
    <property type="molecule type" value="Genomic_DNA"/>
</dbReference>
<proteinExistence type="predicted"/>
<dbReference type="AlphaFoldDB" id="A0A226X994"/>
<reference evidence="2" key="1">
    <citation type="submission" date="2017-01" db="EMBL/GenBank/DDBJ databases">
        <title>Genome Analysis of Deinococcus marmoris KOPRI26562.</title>
        <authorList>
            <person name="Kim J.H."/>
            <person name="Oh H.-M."/>
        </authorList>
    </citation>
    <scope>NUCLEOTIDE SEQUENCE [LARGE SCALE GENOMIC DNA]</scope>
    <source>
        <strain evidence="2">PAMC 26633</strain>
    </source>
</reference>
<sequence>MLLRGSPPATLAVPVGPFSQLRGSGLDAGFHAVSPLGPALDPVGRAVAA</sequence>